<organism evidence="2 3">
    <name type="scientific">Streptomyces similanensis</name>
    <dbReference type="NCBI Taxonomy" id="1274988"/>
    <lineage>
        <taxon>Bacteria</taxon>
        <taxon>Bacillati</taxon>
        <taxon>Actinomycetota</taxon>
        <taxon>Actinomycetes</taxon>
        <taxon>Kitasatosporales</taxon>
        <taxon>Streptomycetaceae</taxon>
        <taxon>Streptomyces</taxon>
    </lineage>
</organism>
<sequence>MNVAIGVCVSDERSFELSFRKQSAEFALHFSEKYSDGVDVGFWLFTDKPVPIPRPAPGQLDSWGDDWLTPENHTERVRGEQKKNNLARLRREGKLFQGLRRLSPMMERIIEASAGLPGHTVAVLLLDGSPYDGEAFMNTMRKAAKYPLFWVFIGTAWNEHCYLGVVETLGRAPGDPDNFLMLHTSNWSGLTRWLTARRIRRAVERWKKRTPVG</sequence>
<feature type="domain" description="vWA found in TerF C terminus" evidence="1">
    <location>
        <begin position="23"/>
        <end position="182"/>
    </location>
</feature>
<dbReference type="RefSeq" id="WP_345668824.1">
    <property type="nucleotide sequence ID" value="NZ_BAABKC010000044.1"/>
</dbReference>
<evidence type="ECO:0000259" key="1">
    <source>
        <dbReference type="Pfam" id="PF10138"/>
    </source>
</evidence>
<dbReference type="InterPro" id="IPR019303">
    <property type="entry name" value="vWA_TerF_C"/>
</dbReference>
<evidence type="ECO:0000313" key="3">
    <source>
        <dbReference type="Proteomes" id="UP001500124"/>
    </source>
</evidence>
<proteinExistence type="predicted"/>
<protein>
    <recommendedName>
        <fullName evidence="1">vWA found in TerF C terminus domain-containing protein</fullName>
    </recommendedName>
</protein>
<dbReference type="EMBL" id="BAABKC010000044">
    <property type="protein sequence ID" value="GAA5057225.1"/>
    <property type="molecule type" value="Genomic_DNA"/>
</dbReference>
<comment type="caution">
    <text evidence="2">The sequence shown here is derived from an EMBL/GenBank/DDBJ whole genome shotgun (WGS) entry which is preliminary data.</text>
</comment>
<reference evidence="3" key="1">
    <citation type="journal article" date="2019" name="Int. J. Syst. Evol. Microbiol.">
        <title>The Global Catalogue of Microorganisms (GCM) 10K type strain sequencing project: providing services to taxonomists for standard genome sequencing and annotation.</title>
        <authorList>
            <consortium name="The Broad Institute Genomics Platform"/>
            <consortium name="The Broad Institute Genome Sequencing Center for Infectious Disease"/>
            <person name="Wu L."/>
            <person name="Ma J."/>
        </authorList>
    </citation>
    <scope>NUCLEOTIDE SEQUENCE [LARGE SCALE GENOMIC DNA]</scope>
    <source>
        <strain evidence="3">JCM 18410</strain>
    </source>
</reference>
<dbReference type="Pfam" id="PF10138">
    <property type="entry name" value="vWA-TerF-like"/>
    <property type="match status" value="1"/>
</dbReference>
<name>A0ABP9KFA3_9ACTN</name>
<dbReference type="Proteomes" id="UP001500124">
    <property type="component" value="Unassembled WGS sequence"/>
</dbReference>
<evidence type="ECO:0000313" key="2">
    <source>
        <dbReference type="EMBL" id="GAA5057225.1"/>
    </source>
</evidence>
<gene>
    <name evidence="2" type="ORF">GCM10023336_30830</name>
</gene>
<keyword evidence="3" id="KW-1185">Reference proteome</keyword>
<accession>A0ABP9KFA3</accession>